<dbReference type="OrthoDB" id="9808367at2"/>
<organism evidence="4 5">
    <name type="scientific">Siphonobacter aquaeclarae</name>
    <dbReference type="NCBI Taxonomy" id="563176"/>
    <lineage>
        <taxon>Bacteria</taxon>
        <taxon>Pseudomonadati</taxon>
        <taxon>Bacteroidota</taxon>
        <taxon>Cytophagia</taxon>
        <taxon>Cytophagales</taxon>
        <taxon>Cytophagaceae</taxon>
        <taxon>Siphonobacter</taxon>
    </lineage>
</organism>
<keyword evidence="5" id="KW-1185">Reference proteome</keyword>
<dbReference type="CDD" id="cd09993">
    <property type="entry name" value="HDAC_classIV"/>
    <property type="match status" value="1"/>
</dbReference>
<evidence type="ECO:0000256" key="1">
    <source>
        <dbReference type="ARBA" id="ARBA00005947"/>
    </source>
</evidence>
<evidence type="ECO:0000259" key="3">
    <source>
        <dbReference type="Pfam" id="PF00850"/>
    </source>
</evidence>
<dbReference type="PANTHER" id="PTHR10625">
    <property type="entry name" value="HISTONE DEACETYLASE HDAC1-RELATED"/>
    <property type="match status" value="1"/>
</dbReference>
<protein>
    <submittedName>
        <fullName evidence="4">Acetoin utilization deacetylase AcuC</fullName>
    </submittedName>
</protein>
<dbReference type="InterPro" id="IPR037138">
    <property type="entry name" value="His_deacetylse_dom_sf"/>
</dbReference>
<dbReference type="Gene3D" id="3.40.800.20">
    <property type="entry name" value="Histone deacetylase domain"/>
    <property type="match status" value="1"/>
</dbReference>
<feature type="domain" description="Histone deacetylase" evidence="3">
    <location>
        <begin position="18"/>
        <end position="290"/>
    </location>
</feature>
<dbReference type="EMBL" id="FNGS01000005">
    <property type="protein sequence ID" value="SDM29298.1"/>
    <property type="molecule type" value="Genomic_DNA"/>
</dbReference>
<keyword evidence="2" id="KW-0378">Hydrolase</keyword>
<dbReference type="PRINTS" id="PR01270">
    <property type="entry name" value="HDASUPER"/>
</dbReference>
<reference evidence="4 5" key="1">
    <citation type="submission" date="2016-10" db="EMBL/GenBank/DDBJ databases">
        <authorList>
            <person name="de Groot N.N."/>
        </authorList>
    </citation>
    <scope>NUCLEOTIDE SEQUENCE [LARGE SCALE GENOMIC DNA]</scope>
    <source>
        <strain evidence="4 5">DSM 21668</strain>
    </source>
</reference>
<accession>A0A1G9S170</accession>
<dbReference type="SUPFAM" id="SSF52768">
    <property type="entry name" value="Arginase/deacetylase"/>
    <property type="match status" value="1"/>
</dbReference>
<evidence type="ECO:0000313" key="5">
    <source>
        <dbReference type="Proteomes" id="UP000198901"/>
    </source>
</evidence>
<dbReference type="Pfam" id="PF00850">
    <property type="entry name" value="Hist_deacetyl"/>
    <property type="match status" value="1"/>
</dbReference>
<dbReference type="InterPro" id="IPR023801">
    <property type="entry name" value="His_deacetylse_dom"/>
</dbReference>
<gene>
    <name evidence="4" type="ORF">SAMN04488090_3138</name>
</gene>
<evidence type="ECO:0000256" key="2">
    <source>
        <dbReference type="ARBA" id="ARBA00022801"/>
    </source>
</evidence>
<dbReference type="RefSeq" id="WP_093204120.1">
    <property type="nucleotide sequence ID" value="NZ_FNGS01000005.1"/>
</dbReference>
<proteinExistence type="inferred from homology"/>
<dbReference type="GO" id="GO:0040029">
    <property type="term" value="P:epigenetic regulation of gene expression"/>
    <property type="evidence" value="ECO:0007669"/>
    <property type="project" value="TreeGrafter"/>
</dbReference>
<sequence length="311" mass="34936">MVRIAFDPVFCHPLPEGHRFPMEKYELILAQLLWEGTITESQLFHPAPVEAQWVLQAHTEAYWEDLLHLRLSPKMIRKIGLPLSAELVYRERVITQGTIDCTRYALENGVALNVAGGTHHAYADRGEGFCLLNDVAVAARYLLATDQSRKILVIDLDVHQGNGTAAIFRDDPRVFTFSMHGKENYPLHKELSDLDVEWPTGTGDEPYLTRLRELLPALIRKEQPDFLFFVSGVDVLASDKLGKLGMSPEGCRERDRLVFSAALESGLPLVVTMGGGYSPRLKDIVEAHCNTFRLAEALYGDGQGRRPRRSL</sequence>
<evidence type="ECO:0000313" key="4">
    <source>
        <dbReference type="EMBL" id="SDM29298.1"/>
    </source>
</evidence>
<dbReference type="GO" id="GO:0004407">
    <property type="term" value="F:histone deacetylase activity"/>
    <property type="evidence" value="ECO:0007669"/>
    <property type="project" value="InterPro"/>
</dbReference>
<name>A0A1G9S170_9BACT</name>
<dbReference type="InterPro" id="IPR023696">
    <property type="entry name" value="Ureohydrolase_dom_sf"/>
</dbReference>
<dbReference type="PANTHER" id="PTHR10625:SF19">
    <property type="entry name" value="HISTONE DEACETYLASE 12"/>
    <property type="match status" value="1"/>
</dbReference>
<dbReference type="GO" id="GO:0016787">
    <property type="term" value="F:hydrolase activity"/>
    <property type="evidence" value="ECO:0007669"/>
    <property type="project" value="UniProtKB-KW"/>
</dbReference>
<comment type="similarity">
    <text evidence="1">Belongs to the histone deacetylase family.</text>
</comment>
<dbReference type="AlphaFoldDB" id="A0A1G9S170"/>
<dbReference type="STRING" id="563176.SAMN04488090_3138"/>
<dbReference type="Proteomes" id="UP000198901">
    <property type="component" value="Unassembled WGS sequence"/>
</dbReference>
<dbReference type="InterPro" id="IPR044150">
    <property type="entry name" value="HDAC_classIV"/>
</dbReference>
<dbReference type="InterPro" id="IPR000286">
    <property type="entry name" value="HDACs"/>
</dbReference>